<dbReference type="EMBL" id="QGGY01000005">
    <property type="protein sequence ID" value="PWJ76194.1"/>
    <property type="molecule type" value="Genomic_DNA"/>
</dbReference>
<sequence length="148" mass="16398">MGSELWTLSGWLMGIGAVLIVAGLCCRYYRKSKEVYKGRAEGTVIELTAGEPDEIGLRAGVHDYFYPVIAYYAKGKLYKVRYDEGGGNPCAFHIGDKLRLYYDSEHPSAIKIEPPNPLKKVSKILYYLGFLFCVAGGAAFLAFVGRNL</sequence>
<feature type="transmembrane region" description="Helical" evidence="1">
    <location>
        <begin position="6"/>
        <end position="29"/>
    </location>
</feature>
<comment type="caution">
    <text evidence="2">The sequence shown here is derived from an EMBL/GenBank/DDBJ whole genome shotgun (WGS) entry which is preliminary data.</text>
</comment>
<dbReference type="Proteomes" id="UP000245412">
    <property type="component" value="Unassembled WGS sequence"/>
</dbReference>
<proteinExistence type="predicted"/>
<evidence type="ECO:0000313" key="2">
    <source>
        <dbReference type="EMBL" id="PWJ76194.1"/>
    </source>
</evidence>
<dbReference type="RefSeq" id="WP_109626252.1">
    <property type="nucleotide sequence ID" value="NZ_CABJAT010000005.1"/>
</dbReference>
<reference evidence="2 3" key="1">
    <citation type="submission" date="2018-05" db="EMBL/GenBank/DDBJ databases">
        <authorList>
            <person name="Goeker M."/>
            <person name="Huntemann M."/>
            <person name="Clum A."/>
            <person name="Pillay M."/>
            <person name="Palaniappan K."/>
            <person name="Varghese N."/>
            <person name="Mikhailova N."/>
            <person name="Stamatis D."/>
            <person name="Reddy T."/>
            <person name="Daum C."/>
            <person name="Shapiro N."/>
            <person name="Ivanova N."/>
            <person name="Kyrpides N."/>
            <person name="Woyke T."/>
        </authorList>
    </citation>
    <scope>NUCLEOTIDE SEQUENCE [LARGE SCALE GENOMIC DNA]</scope>
    <source>
        <strain evidence="2 3">DSM 26524</strain>
    </source>
</reference>
<protein>
    <recommendedName>
        <fullName evidence="4">DUF3592 domain-containing protein</fullName>
    </recommendedName>
</protein>
<evidence type="ECO:0008006" key="4">
    <source>
        <dbReference type="Google" id="ProtNLM"/>
    </source>
</evidence>
<dbReference type="AlphaFoldDB" id="A0AB73T5B2"/>
<feature type="transmembrane region" description="Helical" evidence="1">
    <location>
        <begin position="124"/>
        <end position="145"/>
    </location>
</feature>
<gene>
    <name evidence="2" type="ORF">C7383_105230</name>
</gene>
<evidence type="ECO:0000313" key="3">
    <source>
        <dbReference type="Proteomes" id="UP000245412"/>
    </source>
</evidence>
<keyword evidence="1" id="KW-0472">Membrane</keyword>
<organism evidence="2 3">
    <name type="scientific">Murimonas intestini</name>
    <dbReference type="NCBI Taxonomy" id="1337051"/>
    <lineage>
        <taxon>Bacteria</taxon>
        <taxon>Bacillati</taxon>
        <taxon>Bacillota</taxon>
        <taxon>Clostridia</taxon>
        <taxon>Lachnospirales</taxon>
        <taxon>Lachnospiraceae</taxon>
        <taxon>Murimonas</taxon>
    </lineage>
</organism>
<name>A0AB73T5B2_9FIRM</name>
<keyword evidence="3" id="KW-1185">Reference proteome</keyword>
<keyword evidence="1" id="KW-0812">Transmembrane</keyword>
<keyword evidence="1" id="KW-1133">Transmembrane helix</keyword>
<evidence type="ECO:0000256" key="1">
    <source>
        <dbReference type="SAM" id="Phobius"/>
    </source>
</evidence>
<accession>A0AB73T5B2</accession>